<feature type="compositionally biased region" description="Low complexity" evidence="8">
    <location>
        <begin position="84"/>
        <end position="95"/>
    </location>
</feature>
<dbReference type="Pfam" id="PF02321">
    <property type="entry name" value="OEP"/>
    <property type="match status" value="2"/>
</dbReference>
<evidence type="ECO:0000256" key="5">
    <source>
        <dbReference type="ARBA" id="ARBA00022692"/>
    </source>
</evidence>
<evidence type="ECO:0000256" key="6">
    <source>
        <dbReference type="ARBA" id="ARBA00023136"/>
    </source>
</evidence>
<keyword evidence="3" id="KW-0813">Transport</keyword>
<dbReference type="PANTHER" id="PTHR30026">
    <property type="entry name" value="OUTER MEMBRANE PROTEIN TOLC"/>
    <property type="match status" value="1"/>
</dbReference>
<evidence type="ECO:0000256" key="3">
    <source>
        <dbReference type="ARBA" id="ARBA00022448"/>
    </source>
</evidence>
<dbReference type="Proteomes" id="UP000324611">
    <property type="component" value="Unassembled WGS sequence"/>
</dbReference>
<dbReference type="InterPro" id="IPR003423">
    <property type="entry name" value="OMP_efflux"/>
</dbReference>
<dbReference type="AlphaFoldDB" id="A0A5B2W095"/>
<evidence type="ECO:0000256" key="7">
    <source>
        <dbReference type="ARBA" id="ARBA00023237"/>
    </source>
</evidence>
<dbReference type="GO" id="GO:1990281">
    <property type="term" value="C:efflux pump complex"/>
    <property type="evidence" value="ECO:0007669"/>
    <property type="project" value="TreeGrafter"/>
</dbReference>
<feature type="region of interest" description="Disordered" evidence="8">
    <location>
        <begin position="67"/>
        <end position="95"/>
    </location>
</feature>
<evidence type="ECO:0000256" key="9">
    <source>
        <dbReference type="SAM" id="SignalP"/>
    </source>
</evidence>
<reference evidence="10 11" key="1">
    <citation type="submission" date="2019-09" db="EMBL/GenBank/DDBJ databases">
        <title>Chitinophaga ginsengihumi sp. nov., isolated from soil of ginseng rhizosphere.</title>
        <authorList>
            <person name="Lee J."/>
        </authorList>
    </citation>
    <scope>NUCLEOTIDE SEQUENCE [LARGE SCALE GENOMIC DNA]</scope>
    <source>
        <strain evidence="10 11">BN140078</strain>
    </source>
</reference>
<comment type="caution">
    <text evidence="10">The sequence shown here is derived from an EMBL/GenBank/DDBJ whole genome shotgun (WGS) entry which is preliminary data.</text>
</comment>
<dbReference type="GO" id="GO:0015562">
    <property type="term" value="F:efflux transmembrane transporter activity"/>
    <property type="evidence" value="ECO:0007669"/>
    <property type="project" value="InterPro"/>
</dbReference>
<feature type="compositionally biased region" description="Polar residues" evidence="8">
    <location>
        <begin position="67"/>
        <end position="83"/>
    </location>
</feature>
<dbReference type="EMBL" id="VUOC01000001">
    <property type="protein sequence ID" value="KAA2245071.1"/>
    <property type="molecule type" value="Genomic_DNA"/>
</dbReference>
<reference evidence="10 11" key="2">
    <citation type="submission" date="2019-09" db="EMBL/GenBank/DDBJ databases">
        <authorList>
            <person name="Jin C."/>
        </authorList>
    </citation>
    <scope>NUCLEOTIDE SEQUENCE [LARGE SCALE GENOMIC DNA]</scope>
    <source>
        <strain evidence="10 11">BN140078</strain>
    </source>
</reference>
<accession>A0A5B2W095</accession>
<evidence type="ECO:0000256" key="1">
    <source>
        <dbReference type="ARBA" id="ARBA00004442"/>
    </source>
</evidence>
<dbReference type="RefSeq" id="WP_149836467.1">
    <property type="nucleotide sequence ID" value="NZ_VUOC01000001.1"/>
</dbReference>
<feature type="chain" id="PRO_5022948557" evidence="9">
    <location>
        <begin position="20"/>
        <end position="431"/>
    </location>
</feature>
<keyword evidence="7" id="KW-0998">Cell outer membrane</keyword>
<keyword evidence="4" id="KW-1134">Transmembrane beta strand</keyword>
<keyword evidence="9" id="KW-0732">Signal</keyword>
<dbReference type="GO" id="GO:0009279">
    <property type="term" value="C:cell outer membrane"/>
    <property type="evidence" value="ECO:0007669"/>
    <property type="project" value="UniProtKB-SubCell"/>
</dbReference>
<dbReference type="InterPro" id="IPR051906">
    <property type="entry name" value="TolC-like"/>
</dbReference>
<evidence type="ECO:0000313" key="10">
    <source>
        <dbReference type="EMBL" id="KAA2245071.1"/>
    </source>
</evidence>
<keyword evidence="11" id="KW-1185">Reference proteome</keyword>
<name>A0A5B2W095_9BACT</name>
<comment type="similarity">
    <text evidence="2">Belongs to the outer membrane factor (OMF) (TC 1.B.17) family.</text>
</comment>
<sequence>MKRLFLYGWMMCCPFLLKAQSLNLRDAVDIALRNNLGIQIARNNVSAAGIFNNFGYAGGLPQVSANASDQEQSTNIKQEYSDPNNNKSTSGNTSNNLSAGLNASMLLYNGGRVQNAKQRLGLVEDQNKQVLTSRAQTLIYNVALRYFDIIRQQSYAGTLETSITVSRQKLDIVKAQQSAGVANNADLFQAQVDLNTQIQNLQAQQLVIDQAKTDLLTLLTLKPDSAVTIRDTILVDKALQLEPIVNALNDNPDIMVANEQIAINEHLERETAAQRYPSLSANAGYNFSHTKNAAGFSLLNQSYGPYAGVGISIPIFNGTVYKRQQEVAGINIKNAQLQKDTLSLNYMSNAIKNWQAYNNNLQQLETAKSNYDLSGRLLALVLQRFELKQATIVEVKNAQESFENAGFLLVNVSFSAKAAELKLKWYAHELQ</sequence>
<feature type="signal peptide" evidence="9">
    <location>
        <begin position="1"/>
        <end position="19"/>
    </location>
</feature>
<gene>
    <name evidence="10" type="ORF">F0L74_03665</name>
</gene>
<dbReference type="PANTHER" id="PTHR30026:SF20">
    <property type="entry name" value="OUTER MEMBRANE PROTEIN TOLC"/>
    <property type="match status" value="1"/>
</dbReference>
<evidence type="ECO:0000256" key="4">
    <source>
        <dbReference type="ARBA" id="ARBA00022452"/>
    </source>
</evidence>
<evidence type="ECO:0000313" key="11">
    <source>
        <dbReference type="Proteomes" id="UP000324611"/>
    </source>
</evidence>
<dbReference type="Gene3D" id="1.20.1600.10">
    <property type="entry name" value="Outer membrane efflux proteins (OEP)"/>
    <property type="match status" value="1"/>
</dbReference>
<organism evidence="10 11">
    <name type="scientific">Chitinophaga agrisoli</name>
    <dbReference type="NCBI Taxonomy" id="2607653"/>
    <lineage>
        <taxon>Bacteria</taxon>
        <taxon>Pseudomonadati</taxon>
        <taxon>Bacteroidota</taxon>
        <taxon>Chitinophagia</taxon>
        <taxon>Chitinophagales</taxon>
        <taxon>Chitinophagaceae</taxon>
        <taxon>Chitinophaga</taxon>
    </lineage>
</organism>
<protein>
    <submittedName>
        <fullName evidence="10">TolC family protein</fullName>
    </submittedName>
</protein>
<keyword evidence="5" id="KW-0812">Transmembrane</keyword>
<dbReference type="GO" id="GO:0015288">
    <property type="term" value="F:porin activity"/>
    <property type="evidence" value="ECO:0007669"/>
    <property type="project" value="TreeGrafter"/>
</dbReference>
<evidence type="ECO:0000256" key="8">
    <source>
        <dbReference type="SAM" id="MobiDB-lite"/>
    </source>
</evidence>
<keyword evidence="6" id="KW-0472">Membrane</keyword>
<proteinExistence type="inferred from homology"/>
<comment type="subcellular location">
    <subcellularLocation>
        <location evidence="1">Cell outer membrane</location>
    </subcellularLocation>
</comment>
<evidence type="ECO:0000256" key="2">
    <source>
        <dbReference type="ARBA" id="ARBA00007613"/>
    </source>
</evidence>
<dbReference type="SUPFAM" id="SSF56954">
    <property type="entry name" value="Outer membrane efflux proteins (OEP)"/>
    <property type="match status" value="1"/>
</dbReference>